<evidence type="ECO:0008006" key="3">
    <source>
        <dbReference type="Google" id="ProtNLM"/>
    </source>
</evidence>
<name>A0A956RR60_UNCEI</name>
<sequence length="728" mass="76840">MGLEQPFATRSVGVSRFIAAGLLAAGVVLGTPAAGAPTLVYDQVIGSSYPHAPGRLGNLLYLSVSGPDYGVASYDLTTGVGTTIDAPRMTFSAFPLVVGNQVFFRGVPADGDGSLGLYRVAGAGSTLLATTDDLGAAGTMRQVGSQAVFAFADPTHGNELWITDATVVGTHLLVDINPGGDSDPVFGPVINGVLFFSADDGVHGRELWKCDGTAAGTVMVKDIEPGPDGSAPSSFVATGSWVVFRASDSAAGTEPWKSDGTAANTVMIEDIEPGITGSSPIGFAKIGSWIYFQARRVLTGAEPYRTDGNVVEFIADINPSFGASSPEGFAEYDGLVYFQADDGVHGRELWRTNGTAAGTELFAEFEPGSAGRYVREFTVHAGALYFVVTGDEAFDDDLWRTEGTAADLTRIAVRPDFGSRAMGLYSDGTYLYFGANDGTQVGHELRRLTWGEESLELAYDYNTDNGGNAEQLTAYDGNIVGIAHPYATGRDLWLYDLADIESSRNLDELLDLFEDQMPVGAELVVDGSLVYFTSFDGDTGFEVAVYDGVEVHQLDVNPGPTGCTPSDLVVTDNGKAFFVGRDEASGNFGLYRITPPPSVAVGLVHDCGNDRPEQLTVLGGSVIFVNTDPDHGTELWTSNGTTTQLLADINPGTAGSNPQSLVRMGEHVFFTATRPDTGRELWTTNGTGFGTHLVGEVNVGPASSAVNQLTDAYPLLYFRASTPSTASW</sequence>
<protein>
    <recommendedName>
        <fullName evidence="3">Hyalin</fullName>
    </recommendedName>
</protein>
<dbReference type="Proteomes" id="UP000697710">
    <property type="component" value="Unassembled WGS sequence"/>
</dbReference>
<evidence type="ECO:0000313" key="2">
    <source>
        <dbReference type="Proteomes" id="UP000697710"/>
    </source>
</evidence>
<dbReference type="SUPFAM" id="SSF82171">
    <property type="entry name" value="DPP6 N-terminal domain-like"/>
    <property type="match status" value="1"/>
</dbReference>
<reference evidence="1" key="1">
    <citation type="submission" date="2020-04" db="EMBL/GenBank/DDBJ databases">
        <authorList>
            <person name="Zhang T."/>
        </authorList>
    </citation>
    <scope>NUCLEOTIDE SEQUENCE</scope>
    <source>
        <strain evidence="1">HKST-UBA01</strain>
    </source>
</reference>
<feature type="non-terminal residue" evidence="1">
    <location>
        <position position="728"/>
    </location>
</feature>
<reference evidence="1" key="2">
    <citation type="journal article" date="2021" name="Microbiome">
        <title>Successional dynamics and alternative stable states in a saline activated sludge microbial community over 9 years.</title>
        <authorList>
            <person name="Wang Y."/>
            <person name="Ye J."/>
            <person name="Ju F."/>
            <person name="Liu L."/>
            <person name="Boyd J.A."/>
            <person name="Deng Y."/>
            <person name="Parks D.H."/>
            <person name="Jiang X."/>
            <person name="Yin X."/>
            <person name="Woodcroft B.J."/>
            <person name="Tyson G.W."/>
            <person name="Hugenholtz P."/>
            <person name="Polz M.F."/>
            <person name="Zhang T."/>
        </authorList>
    </citation>
    <scope>NUCLEOTIDE SEQUENCE</scope>
    <source>
        <strain evidence="1">HKST-UBA01</strain>
    </source>
</reference>
<organism evidence="1 2">
    <name type="scientific">Eiseniibacteriota bacterium</name>
    <dbReference type="NCBI Taxonomy" id="2212470"/>
    <lineage>
        <taxon>Bacteria</taxon>
        <taxon>Candidatus Eiseniibacteriota</taxon>
    </lineage>
</organism>
<dbReference type="InterPro" id="IPR030916">
    <property type="entry name" value="ELWxxDGT_rpt"/>
</dbReference>
<comment type="caution">
    <text evidence="1">The sequence shown here is derived from an EMBL/GenBank/DDBJ whole genome shotgun (WGS) entry which is preliminary data.</text>
</comment>
<accession>A0A956RR60</accession>
<gene>
    <name evidence="1" type="ORF">KC729_16310</name>
</gene>
<dbReference type="NCBIfam" id="TIGR04534">
    <property type="entry name" value="ELWxxDGT_rpt"/>
    <property type="match status" value="1"/>
</dbReference>
<dbReference type="EMBL" id="JAGQHR010000623">
    <property type="protein sequence ID" value="MCA9729252.1"/>
    <property type="molecule type" value="Genomic_DNA"/>
</dbReference>
<evidence type="ECO:0000313" key="1">
    <source>
        <dbReference type="EMBL" id="MCA9729252.1"/>
    </source>
</evidence>
<dbReference type="AlphaFoldDB" id="A0A956RR60"/>
<proteinExistence type="predicted"/>